<keyword evidence="8" id="KW-0800">Toxin</keyword>
<dbReference type="OrthoDB" id="9804823at2"/>
<dbReference type="PANTHER" id="PTHR33653:SF1">
    <property type="entry name" value="RIBONUCLEASE VAPC2"/>
    <property type="match status" value="1"/>
</dbReference>
<evidence type="ECO:0000313" key="10">
    <source>
        <dbReference type="EMBL" id="RZS37748.1"/>
    </source>
</evidence>
<dbReference type="InterPro" id="IPR029060">
    <property type="entry name" value="PIN-like_dom_sf"/>
</dbReference>
<keyword evidence="3 8" id="KW-0540">Nuclease</keyword>
<dbReference type="CDD" id="cd18746">
    <property type="entry name" value="PIN_VapC4-5_FitB-like"/>
    <property type="match status" value="1"/>
</dbReference>
<keyword evidence="4 8" id="KW-0479">Metal-binding</keyword>
<evidence type="ECO:0000256" key="1">
    <source>
        <dbReference type="ARBA" id="ARBA00001946"/>
    </source>
</evidence>
<evidence type="ECO:0000256" key="5">
    <source>
        <dbReference type="ARBA" id="ARBA00022801"/>
    </source>
</evidence>
<dbReference type="Gene3D" id="3.40.50.1010">
    <property type="entry name" value="5'-nuclease"/>
    <property type="match status" value="1"/>
</dbReference>
<evidence type="ECO:0000313" key="11">
    <source>
        <dbReference type="Proteomes" id="UP000294257"/>
    </source>
</evidence>
<gene>
    <name evidence="8" type="primary">vapC</name>
    <name evidence="10" type="ORF">EV193_105306</name>
</gene>
<evidence type="ECO:0000259" key="9">
    <source>
        <dbReference type="Pfam" id="PF01850"/>
    </source>
</evidence>
<feature type="binding site" evidence="8">
    <location>
        <position position="102"/>
    </location>
    <ligand>
        <name>Mg(2+)</name>
        <dbReference type="ChEBI" id="CHEBI:18420"/>
    </ligand>
</feature>
<dbReference type="AlphaFoldDB" id="A0A4Q7KM48"/>
<evidence type="ECO:0000256" key="4">
    <source>
        <dbReference type="ARBA" id="ARBA00022723"/>
    </source>
</evidence>
<comment type="similarity">
    <text evidence="7 8">Belongs to the PINc/VapC protein family.</text>
</comment>
<dbReference type="GO" id="GO:0000287">
    <property type="term" value="F:magnesium ion binding"/>
    <property type="evidence" value="ECO:0007669"/>
    <property type="project" value="UniProtKB-UniRule"/>
</dbReference>
<dbReference type="PANTHER" id="PTHR33653">
    <property type="entry name" value="RIBONUCLEASE VAPC2"/>
    <property type="match status" value="1"/>
</dbReference>
<dbReference type="SUPFAM" id="SSF88723">
    <property type="entry name" value="PIN domain-like"/>
    <property type="match status" value="1"/>
</dbReference>
<sequence length="137" mass="14935">MTYLLDTNVLSETRKRNADPGVREWMSGTPLTAVHLSALTIGEVGRGITKVRTRGDGRQADVFAEWLDNVVETYADRIAPVTVDVARAWADQDLATRGSAVDQLIAATAKVHGWTVITRNTKDFEHTGVAVINPFTG</sequence>
<evidence type="ECO:0000256" key="3">
    <source>
        <dbReference type="ARBA" id="ARBA00022722"/>
    </source>
</evidence>
<keyword evidence="2 8" id="KW-1277">Toxin-antitoxin system</keyword>
<dbReference type="RefSeq" id="WP_130345196.1">
    <property type="nucleotide sequence ID" value="NZ_SGWQ01000005.1"/>
</dbReference>
<dbReference type="Pfam" id="PF01850">
    <property type="entry name" value="PIN"/>
    <property type="match status" value="1"/>
</dbReference>
<dbReference type="GO" id="GO:0016787">
    <property type="term" value="F:hydrolase activity"/>
    <property type="evidence" value="ECO:0007669"/>
    <property type="project" value="UniProtKB-KW"/>
</dbReference>
<comment type="function">
    <text evidence="8">Toxic component of a toxin-antitoxin (TA) system. An RNase.</text>
</comment>
<comment type="caution">
    <text evidence="10">The sequence shown here is derived from an EMBL/GenBank/DDBJ whole genome shotgun (WGS) entry which is preliminary data.</text>
</comment>
<comment type="cofactor">
    <cofactor evidence="1 8">
        <name>Mg(2+)</name>
        <dbReference type="ChEBI" id="CHEBI:18420"/>
    </cofactor>
</comment>
<keyword evidence="5 8" id="KW-0378">Hydrolase</keyword>
<keyword evidence="6 8" id="KW-0460">Magnesium</keyword>
<protein>
    <recommendedName>
        <fullName evidence="8">Ribonuclease VapC</fullName>
        <shortName evidence="8">RNase VapC</shortName>
        <ecNumber evidence="8">3.1.-.-</ecNumber>
    </recommendedName>
    <alternativeName>
        <fullName evidence="8">Toxin VapC</fullName>
    </alternativeName>
</protein>
<dbReference type="InterPro" id="IPR022907">
    <property type="entry name" value="VapC_family"/>
</dbReference>
<organism evidence="10 11">
    <name type="scientific">Herbihabitans rhizosphaerae</name>
    <dbReference type="NCBI Taxonomy" id="1872711"/>
    <lineage>
        <taxon>Bacteria</taxon>
        <taxon>Bacillati</taxon>
        <taxon>Actinomycetota</taxon>
        <taxon>Actinomycetes</taxon>
        <taxon>Pseudonocardiales</taxon>
        <taxon>Pseudonocardiaceae</taxon>
        <taxon>Herbihabitans</taxon>
    </lineage>
</organism>
<evidence type="ECO:0000256" key="6">
    <source>
        <dbReference type="ARBA" id="ARBA00022842"/>
    </source>
</evidence>
<keyword evidence="11" id="KW-1185">Reference proteome</keyword>
<reference evidence="10 11" key="1">
    <citation type="submission" date="2019-02" db="EMBL/GenBank/DDBJ databases">
        <title>Genomic Encyclopedia of Type Strains, Phase IV (KMG-IV): sequencing the most valuable type-strain genomes for metagenomic binning, comparative biology and taxonomic classification.</title>
        <authorList>
            <person name="Goeker M."/>
        </authorList>
    </citation>
    <scope>NUCLEOTIDE SEQUENCE [LARGE SCALE GENOMIC DNA]</scope>
    <source>
        <strain evidence="10 11">DSM 101727</strain>
    </source>
</reference>
<dbReference type="EC" id="3.1.-.-" evidence="8"/>
<dbReference type="Proteomes" id="UP000294257">
    <property type="component" value="Unassembled WGS sequence"/>
</dbReference>
<feature type="binding site" evidence="8">
    <location>
        <position position="6"/>
    </location>
    <ligand>
        <name>Mg(2+)</name>
        <dbReference type="ChEBI" id="CHEBI:18420"/>
    </ligand>
</feature>
<evidence type="ECO:0000256" key="7">
    <source>
        <dbReference type="ARBA" id="ARBA00038093"/>
    </source>
</evidence>
<proteinExistence type="inferred from homology"/>
<dbReference type="GO" id="GO:0090729">
    <property type="term" value="F:toxin activity"/>
    <property type="evidence" value="ECO:0007669"/>
    <property type="project" value="UniProtKB-KW"/>
</dbReference>
<feature type="domain" description="PIN" evidence="9">
    <location>
        <begin position="3"/>
        <end position="127"/>
    </location>
</feature>
<dbReference type="HAMAP" id="MF_00265">
    <property type="entry name" value="VapC_Nob1"/>
    <property type="match status" value="1"/>
</dbReference>
<name>A0A4Q7KM48_9PSEU</name>
<accession>A0A4Q7KM48</accession>
<dbReference type="InterPro" id="IPR050556">
    <property type="entry name" value="Type_II_TA_system_RNase"/>
</dbReference>
<dbReference type="GO" id="GO:0004540">
    <property type="term" value="F:RNA nuclease activity"/>
    <property type="evidence" value="ECO:0007669"/>
    <property type="project" value="InterPro"/>
</dbReference>
<dbReference type="InterPro" id="IPR002716">
    <property type="entry name" value="PIN_dom"/>
</dbReference>
<evidence type="ECO:0000256" key="8">
    <source>
        <dbReference type="HAMAP-Rule" id="MF_00265"/>
    </source>
</evidence>
<evidence type="ECO:0000256" key="2">
    <source>
        <dbReference type="ARBA" id="ARBA00022649"/>
    </source>
</evidence>
<dbReference type="EMBL" id="SGWQ01000005">
    <property type="protein sequence ID" value="RZS37748.1"/>
    <property type="molecule type" value="Genomic_DNA"/>
</dbReference>